<keyword evidence="6" id="KW-1185">Reference proteome</keyword>
<dbReference type="GO" id="GO:0005886">
    <property type="term" value="C:plasma membrane"/>
    <property type="evidence" value="ECO:0007669"/>
    <property type="project" value="TreeGrafter"/>
</dbReference>
<dbReference type="STRING" id="376427.SAMN04487954_101233"/>
<feature type="transmembrane region" description="Helical" evidence="4">
    <location>
        <begin position="284"/>
        <end position="301"/>
    </location>
</feature>
<feature type="transmembrane region" description="Helical" evidence="4">
    <location>
        <begin position="12"/>
        <end position="34"/>
    </location>
</feature>
<accession>A0A1G8N5Y1</accession>
<dbReference type="InterPro" id="IPR011701">
    <property type="entry name" value="MFS"/>
</dbReference>
<dbReference type="InterPro" id="IPR036259">
    <property type="entry name" value="MFS_trans_sf"/>
</dbReference>
<dbReference type="Pfam" id="PF07690">
    <property type="entry name" value="MFS_1"/>
    <property type="match status" value="1"/>
</dbReference>
<proteinExistence type="predicted"/>
<feature type="transmembrane region" description="Helical" evidence="4">
    <location>
        <begin position="134"/>
        <end position="153"/>
    </location>
</feature>
<dbReference type="GO" id="GO:0022857">
    <property type="term" value="F:transmembrane transporter activity"/>
    <property type="evidence" value="ECO:0007669"/>
    <property type="project" value="InterPro"/>
</dbReference>
<dbReference type="EMBL" id="FNES01000001">
    <property type="protein sequence ID" value="SDI75543.1"/>
    <property type="molecule type" value="Genomic_DNA"/>
</dbReference>
<evidence type="ECO:0000313" key="5">
    <source>
        <dbReference type="EMBL" id="SDI75543.1"/>
    </source>
</evidence>
<name>A0A1G8N5Y1_9GAMM</name>
<gene>
    <name evidence="5" type="ORF">SAMN04487954_101233</name>
</gene>
<feature type="transmembrane region" description="Helical" evidence="4">
    <location>
        <begin position="46"/>
        <end position="66"/>
    </location>
</feature>
<sequence length="416" mass="43781">MNDTLWHRHPLAIIVLAQLCGTSLWFSVNGVGLALSRDLGFSEADLGRLTLTVQAGFILGTLSIATTGLADRFRASRIFAVSCLAGALTNAGFVLVAAQFPLALSLRFLTGLCLAGIYPLGMKLVIGWTPRHSGAALAWLVGMLTLGTALPHLLRGTTLGMPWEWPLFGASALALAGGAAIRALGDGPHLPPSSGKARLLDGLAALREARFRAVAGGYFGHCWELYAFWTLTPFLIAREVARLGAPQAWIPWLSFAVIALGLVGCVGGGALSRRLGSLWVARRALIASGSICLAYPLLLWLPPGLLLGLLILWGLTVIADSPQFSALAAASAPRERVGSTLAVMNAVGFALTIPAISLTTALWSLQGAWVVWWLLPGPLLGLWVMQGLADSAIHDARTRRAITTRSGAPGTPSPDE</sequence>
<feature type="transmembrane region" description="Helical" evidence="4">
    <location>
        <begin position="104"/>
        <end position="122"/>
    </location>
</feature>
<dbReference type="AlphaFoldDB" id="A0A1G8N5Y1"/>
<keyword evidence="1 4" id="KW-0812">Transmembrane</keyword>
<keyword evidence="2 4" id="KW-1133">Transmembrane helix</keyword>
<evidence type="ECO:0000256" key="3">
    <source>
        <dbReference type="ARBA" id="ARBA00023136"/>
    </source>
</evidence>
<feature type="transmembrane region" description="Helical" evidence="4">
    <location>
        <begin position="78"/>
        <end position="98"/>
    </location>
</feature>
<feature type="transmembrane region" description="Helical" evidence="4">
    <location>
        <begin position="249"/>
        <end position="272"/>
    </location>
</feature>
<dbReference type="Gene3D" id="1.20.1250.20">
    <property type="entry name" value="MFS general substrate transporter like domains"/>
    <property type="match status" value="1"/>
</dbReference>
<dbReference type="RefSeq" id="WP_089682236.1">
    <property type="nucleotide sequence ID" value="NZ_FNES01000001.1"/>
</dbReference>
<evidence type="ECO:0000256" key="2">
    <source>
        <dbReference type="ARBA" id="ARBA00022989"/>
    </source>
</evidence>
<dbReference type="OrthoDB" id="9781976at2"/>
<reference evidence="5 6" key="1">
    <citation type="submission" date="2016-10" db="EMBL/GenBank/DDBJ databases">
        <authorList>
            <person name="de Groot N.N."/>
        </authorList>
    </citation>
    <scope>NUCLEOTIDE SEQUENCE [LARGE SCALE GENOMIC DNA]</scope>
    <source>
        <strain evidence="5 6">CGMCC 1.6133</strain>
    </source>
</reference>
<protein>
    <submittedName>
        <fullName evidence="5">Predicted arabinose efflux permease, MFS family</fullName>
    </submittedName>
</protein>
<dbReference type="PANTHER" id="PTHR23521:SF3">
    <property type="entry name" value="MFS TRANSPORTER"/>
    <property type="match status" value="1"/>
</dbReference>
<keyword evidence="3 4" id="KW-0472">Membrane</keyword>
<dbReference type="SUPFAM" id="SSF103473">
    <property type="entry name" value="MFS general substrate transporter"/>
    <property type="match status" value="1"/>
</dbReference>
<feature type="transmembrane region" description="Helical" evidence="4">
    <location>
        <begin position="369"/>
        <end position="389"/>
    </location>
</feature>
<feature type="transmembrane region" description="Helical" evidence="4">
    <location>
        <begin position="342"/>
        <end position="363"/>
    </location>
</feature>
<evidence type="ECO:0000313" key="6">
    <source>
        <dbReference type="Proteomes" id="UP000198525"/>
    </source>
</evidence>
<feature type="transmembrane region" description="Helical" evidence="4">
    <location>
        <begin position="165"/>
        <end position="184"/>
    </location>
</feature>
<dbReference type="Proteomes" id="UP000198525">
    <property type="component" value="Unassembled WGS sequence"/>
</dbReference>
<organism evidence="5 6">
    <name type="scientific">Billgrantia gudaonensis</name>
    <dbReference type="NCBI Taxonomy" id="376427"/>
    <lineage>
        <taxon>Bacteria</taxon>
        <taxon>Pseudomonadati</taxon>
        <taxon>Pseudomonadota</taxon>
        <taxon>Gammaproteobacteria</taxon>
        <taxon>Oceanospirillales</taxon>
        <taxon>Halomonadaceae</taxon>
        <taxon>Billgrantia</taxon>
    </lineage>
</organism>
<feature type="transmembrane region" description="Helical" evidence="4">
    <location>
        <begin position="307"/>
        <end position="330"/>
    </location>
</feature>
<dbReference type="PANTHER" id="PTHR23521">
    <property type="entry name" value="TRANSPORTER MFS SUPERFAMILY"/>
    <property type="match status" value="1"/>
</dbReference>
<feature type="transmembrane region" description="Helical" evidence="4">
    <location>
        <begin position="217"/>
        <end position="237"/>
    </location>
</feature>
<evidence type="ECO:0000256" key="1">
    <source>
        <dbReference type="ARBA" id="ARBA00022692"/>
    </source>
</evidence>
<evidence type="ECO:0000256" key="4">
    <source>
        <dbReference type="SAM" id="Phobius"/>
    </source>
</evidence>